<evidence type="ECO:0000313" key="2">
    <source>
        <dbReference type="EMBL" id="OEJ75850.1"/>
    </source>
</evidence>
<feature type="region of interest" description="Disordered" evidence="1">
    <location>
        <begin position="1"/>
        <end position="77"/>
    </location>
</feature>
<gene>
    <name evidence="2" type="ORF">BH720_07015</name>
</gene>
<accession>A0A1E5QMI4</accession>
<dbReference type="AlphaFoldDB" id="A0A1E5QMI4"/>
<dbReference type="EMBL" id="MJGC01000043">
    <property type="protein sequence ID" value="OEJ75850.1"/>
    <property type="molecule type" value="Genomic_DNA"/>
</dbReference>
<dbReference type="RefSeq" id="WP_069966468.1">
    <property type="nucleotide sequence ID" value="NZ_CM124774.1"/>
</dbReference>
<sequence>MANEPDRTQSNAAINAAATTKVHHAQLSDLPPNVERRLYQGGLRPGDATRSGTEAQQMLDKIPPGQRVGTNSESAGANTQNYLKDKHASHIQPHSKGGASSPDNLKWEDAKANMARGDRPMSLQEQAQLNAKWHFDNLSGALKAGLKAAPVGAAIGAVTTVPFSMLDNALRVVRGEISTEEAIAQTLKESAMGGAVGGTTALTVTTVAAACPPIAIALTAAAPLLAVVGAAGMVAEFFKILENHKQAVRAYYQSLTQQELNRLQEIEDQLIDDHNKNLAFLAKAKEVNEMLTNRPLEPGTEGTLKHYLESIAIAQSLGLTSDDSPLLPGSQLPLLPSE</sequence>
<evidence type="ECO:0000256" key="1">
    <source>
        <dbReference type="SAM" id="MobiDB-lite"/>
    </source>
</evidence>
<name>A0A1E5QMI4_9CYAN</name>
<dbReference type="STRING" id="1781255.BH720_07015"/>
<reference evidence="2" key="1">
    <citation type="submission" date="2016-09" db="EMBL/GenBank/DDBJ databases">
        <title>Draft genome of thermotolerant cyanobacterium Desertifilum sp. strain IPPAS B-1220.</title>
        <authorList>
            <person name="Sinetova M.A."/>
            <person name="Bolakhan K."/>
            <person name="Zayadan B.K."/>
            <person name="Mironov K.S."/>
            <person name="Ustinova V."/>
            <person name="Kupriyanova E.V."/>
            <person name="Sidorov R.A."/>
            <person name="Skrypnik A.N."/>
            <person name="Gogoleva N.E."/>
            <person name="Gogolev Y.V."/>
            <person name="Los D.A."/>
        </authorList>
    </citation>
    <scope>NUCLEOTIDE SEQUENCE [LARGE SCALE GENOMIC DNA]</scope>
    <source>
        <strain evidence="2">IPPAS B-1220</strain>
    </source>
</reference>
<comment type="caution">
    <text evidence="2">The sequence shown here is derived from an EMBL/GenBank/DDBJ whole genome shotgun (WGS) entry which is preliminary data.</text>
</comment>
<organism evidence="2">
    <name type="scientific">Desertifilum tharense IPPAS B-1220</name>
    <dbReference type="NCBI Taxonomy" id="1781255"/>
    <lineage>
        <taxon>Bacteria</taxon>
        <taxon>Bacillati</taxon>
        <taxon>Cyanobacteriota</taxon>
        <taxon>Cyanophyceae</taxon>
        <taxon>Desertifilales</taxon>
        <taxon>Desertifilaceae</taxon>
        <taxon>Desertifilum</taxon>
    </lineage>
</organism>
<evidence type="ECO:0008006" key="3">
    <source>
        <dbReference type="Google" id="ProtNLM"/>
    </source>
</evidence>
<dbReference type="OrthoDB" id="448523at2"/>
<proteinExistence type="predicted"/>
<protein>
    <recommendedName>
        <fullName evidence="3">HNH endonuclease</fullName>
    </recommendedName>
</protein>
<feature type="compositionally biased region" description="Polar residues" evidence="1">
    <location>
        <begin position="68"/>
        <end position="77"/>
    </location>
</feature>